<evidence type="ECO:0000313" key="3">
    <source>
        <dbReference type="Proteomes" id="UP000236395"/>
    </source>
</evidence>
<evidence type="ECO:0000313" key="2">
    <source>
        <dbReference type="EMBL" id="PNZ50990.1"/>
    </source>
</evidence>
<dbReference type="RefSeq" id="WP_047548107.1">
    <property type="nucleotide sequence ID" value="NZ_CBCSFW010000009.1"/>
</dbReference>
<reference evidence="2 3" key="1">
    <citation type="submission" date="2017-08" db="EMBL/GenBank/DDBJ databases">
        <title>Draft genome sequences of 64 type strains of genus Staph aureus.</title>
        <authorList>
            <person name="Cole K."/>
            <person name="Golubchik T."/>
            <person name="Russell J."/>
            <person name="Foster D."/>
            <person name="Llewelyn M."/>
            <person name="Wilson D."/>
            <person name="Crook D."/>
            <person name="Paul J."/>
        </authorList>
    </citation>
    <scope>NUCLEOTIDE SEQUENCE [LARGE SCALE GENOMIC DNA]</scope>
    <source>
        <strain evidence="2 3">DSM 28300</strain>
    </source>
</reference>
<comment type="caution">
    <text evidence="2">The sequence shown here is derived from an EMBL/GenBank/DDBJ whole genome shotgun (WGS) entry which is preliminary data.</text>
</comment>
<accession>A0A2K4ALN6</accession>
<name>A0A2K4ALN6_9STAP</name>
<dbReference type="EMBL" id="JADAMT010000009">
    <property type="protein sequence ID" value="MBE2128845.1"/>
    <property type="molecule type" value="Genomic_DNA"/>
</dbReference>
<proteinExistence type="predicted"/>
<evidence type="ECO:0000313" key="1">
    <source>
        <dbReference type="EMBL" id="MBE2128845.1"/>
    </source>
</evidence>
<dbReference type="Proteomes" id="UP000596960">
    <property type="component" value="Unassembled WGS sequence"/>
</dbReference>
<dbReference type="AlphaFoldDB" id="A0A2K4ALN6"/>
<dbReference type="Pfam" id="PF12669">
    <property type="entry name" value="FeoB_associated"/>
    <property type="match status" value="1"/>
</dbReference>
<sequence length="56" mass="6338">MTVMINILIFLAIFGYALYTLGKFFKRSKQGKCGTCEIDNDCCSTEQQVVKHFPGK</sequence>
<dbReference type="Proteomes" id="UP000236395">
    <property type="component" value="Unassembled WGS sequence"/>
</dbReference>
<keyword evidence="4" id="KW-1185">Reference proteome</keyword>
<dbReference type="EMBL" id="PPQS01000009">
    <property type="protein sequence ID" value="PNZ50990.1"/>
    <property type="molecule type" value="Genomic_DNA"/>
</dbReference>
<organism evidence="2 3">
    <name type="scientific">Staphylococcus schweitzeri</name>
    <dbReference type="NCBI Taxonomy" id="1654388"/>
    <lineage>
        <taxon>Bacteria</taxon>
        <taxon>Bacillati</taxon>
        <taxon>Bacillota</taxon>
        <taxon>Bacilli</taxon>
        <taxon>Bacillales</taxon>
        <taxon>Staphylococcaceae</taxon>
        <taxon>Staphylococcus</taxon>
    </lineage>
</organism>
<gene>
    <name evidence="2" type="ORF">CD116_02180</name>
    <name evidence="1" type="ORF">ILQ21_07285</name>
</gene>
<evidence type="ECO:0000313" key="4">
    <source>
        <dbReference type="Proteomes" id="UP000596960"/>
    </source>
</evidence>
<reference evidence="1 4" key="2">
    <citation type="submission" date="2020-10" db="EMBL/GenBank/DDBJ databases">
        <title>Phenotypic and genomic profiling of Staphylococcus argenteus in Canada and the United States and recommendations for clinical result reporting.</title>
        <authorList>
            <person name="Eshaghi A."/>
            <person name="Bommersbach C."/>
            <person name="Zitterman S."/>
            <person name="Burnham C.-A.D."/>
            <person name="Patel R."/>
            <person name="Schuetz A.N."/>
            <person name="Patel S.N."/>
            <person name="Kus J.V."/>
        </authorList>
    </citation>
    <scope>NUCLEOTIDE SEQUENCE [LARGE SCALE GENOMIC DNA]</scope>
    <source>
        <strain evidence="1 4">DSM 28300</strain>
    </source>
</reference>
<protein>
    <submittedName>
        <fullName evidence="2">FeoB-associated Cys-rich membrane protein</fullName>
    </submittedName>
</protein>
<dbReference type="GeneID" id="98346864"/>